<evidence type="ECO:0000256" key="3">
    <source>
        <dbReference type="ARBA" id="ARBA00023235"/>
    </source>
</evidence>
<organism evidence="5">
    <name type="scientific">freshwater metagenome</name>
    <dbReference type="NCBI Taxonomy" id="449393"/>
    <lineage>
        <taxon>unclassified sequences</taxon>
        <taxon>metagenomes</taxon>
        <taxon>ecological metagenomes</taxon>
    </lineage>
</organism>
<evidence type="ECO:0000313" key="5">
    <source>
        <dbReference type="EMBL" id="CAB4735900.1"/>
    </source>
</evidence>
<proteinExistence type="inferred from homology"/>
<gene>
    <name evidence="5" type="ORF">UFOPK2754_00825</name>
    <name evidence="6" type="ORF">UFOPK3543_02340</name>
</gene>
<evidence type="ECO:0000256" key="1">
    <source>
        <dbReference type="ARBA" id="ARBA00001933"/>
    </source>
</evidence>
<dbReference type="InterPro" id="IPR000821">
    <property type="entry name" value="Ala_racemase"/>
</dbReference>
<evidence type="ECO:0000313" key="6">
    <source>
        <dbReference type="EMBL" id="CAB4925522.1"/>
    </source>
</evidence>
<dbReference type="PROSITE" id="PS00395">
    <property type="entry name" value="ALANINE_RACEMASE"/>
    <property type="match status" value="1"/>
</dbReference>
<evidence type="ECO:0000256" key="2">
    <source>
        <dbReference type="ARBA" id="ARBA00022898"/>
    </source>
</evidence>
<dbReference type="AlphaFoldDB" id="A0A6J6SMB6"/>
<feature type="domain" description="Alanine racemase C-terminal" evidence="4">
    <location>
        <begin position="241"/>
        <end position="369"/>
    </location>
</feature>
<dbReference type="EMBL" id="CAEZYR010000021">
    <property type="protein sequence ID" value="CAB4735900.1"/>
    <property type="molecule type" value="Genomic_DNA"/>
</dbReference>
<dbReference type="Gene3D" id="2.40.37.10">
    <property type="entry name" value="Lyase, Ornithine Decarboxylase, Chain A, domain 1"/>
    <property type="match status" value="1"/>
</dbReference>
<dbReference type="NCBIfam" id="TIGR00492">
    <property type="entry name" value="alr"/>
    <property type="match status" value="1"/>
</dbReference>
<dbReference type="InterPro" id="IPR020622">
    <property type="entry name" value="Ala_racemase_pyridoxalP-BS"/>
</dbReference>
<dbReference type="GO" id="GO:0008784">
    <property type="term" value="F:alanine racemase activity"/>
    <property type="evidence" value="ECO:0007669"/>
    <property type="project" value="InterPro"/>
</dbReference>
<dbReference type="PANTHER" id="PTHR30511">
    <property type="entry name" value="ALANINE RACEMASE"/>
    <property type="match status" value="1"/>
</dbReference>
<dbReference type="EMBL" id="CAFBMH010000111">
    <property type="protein sequence ID" value="CAB4925522.1"/>
    <property type="molecule type" value="Genomic_DNA"/>
</dbReference>
<dbReference type="SMART" id="SM01005">
    <property type="entry name" value="Ala_racemase_C"/>
    <property type="match status" value="1"/>
</dbReference>
<dbReference type="SUPFAM" id="SSF51419">
    <property type="entry name" value="PLP-binding barrel"/>
    <property type="match status" value="1"/>
</dbReference>
<dbReference type="GO" id="GO:0009252">
    <property type="term" value="P:peptidoglycan biosynthetic process"/>
    <property type="evidence" value="ECO:0007669"/>
    <property type="project" value="TreeGrafter"/>
</dbReference>
<name>A0A6J6SMB6_9ZZZZ</name>
<dbReference type="CDD" id="cd00430">
    <property type="entry name" value="PLPDE_III_AR"/>
    <property type="match status" value="1"/>
</dbReference>
<dbReference type="GO" id="GO:0030632">
    <property type="term" value="P:D-alanine biosynthetic process"/>
    <property type="evidence" value="ECO:0007669"/>
    <property type="project" value="TreeGrafter"/>
</dbReference>
<dbReference type="Gene3D" id="3.20.20.10">
    <property type="entry name" value="Alanine racemase"/>
    <property type="match status" value="1"/>
</dbReference>
<dbReference type="PRINTS" id="PR00992">
    <property type="entry name" value="ALARACEMASE"/>
</dbReference>
<evidence type="ECO:0000259" key="4">
    <source>
        <dbReference type="SMART" id="SM01005"/>
    </source>
</evidence>
<protein>
    <submittedName>
        <fullName evidence="5">Unannotated protein</fullName>
    </submittedName>
</protein>
<dbReference type="Pfam" id="PF00842">
    <property type="entry name" value="Ala_racemase_C"/>
    <property type="match status" value="1"/>
</dbReference>
<dbReference type="InterPro" id="IPR009006">
    <property type="entry name" value="Ala_racemase/Decarboxylase_C"/>
</dbReference>
<comment type="cofactor">
    <cofactor evidence="1">
        <name>pyridoxal 5'-phosphate</name>
        <dbReference type="ChEBI" id="CHEBI:597326"/>
    </cofactor>
</comment>
<dbReference type="PANTHER" id="PTHR30511:SF0">
    <property type="entry name" value="ALANINE RACEMASE, CATABOLIC-RELATED"/>
    <property type="match status" value="1"/>
</dbReference>
<accession>A0A6J6SMB6</accession>
<sequence length="373" mass="38999">MRPTWVTVDLDAIEHNVRVLRAVSHPALVCAVVKANGYGHGAVPVARAALRGGAAWLAVACVDEALELREAGIDAPILVLSEPRPSEMRVAFDAGVRVTVYSHGGIAAAADAARSGSTERWPVQLKVDTGMNRVGAAAADVLALAGAIVSSGVLELESVWTHCAVADSPADPFTAVQLDRLGDVLSLLAANGHRPSMVHAANSAGAIAHPDSRFDLVRCGIAIYGIAPSEALDAAIELHPALTLRSEIVYMREVAAGEGVSYGRHWRAMRPTQVAILPIGYADGVRRSLGLDGGVALVRGIRCPILGVVTMDQLMVDVSVVNAEVGDEVILIGRQGDAVITANEVGALLDTIGYEITCAISSRVPRRYEGAAR</sequence>
<dbReference type="InterPro" id="IPR001608">
    <property type="entry name" value="Ala_racemase_N"/>
</dbReference>
<dbReference type="FunFam" id="3.20.20.10:FF:000002">
    <property type="entry name" value="Alanine racemase"/>
    <property type="match status" value="1"/>
</dbReference>
<dbReference type="InterPro" id="IPR011079">
    <property type="entry name" value="Ala_racemase_C"/>
</dbReference>
<reference evidence="5" key="1">
    <citation type="submission" date="2020-05" db="EMBL/GenBank/DDBJ databases">
        <authorList>
            <person name="Chiriac C."/>
            <person name="Salcher M."/>
            <person name="Ghai R."/>
            <person name="Kavagutti S V."/>
        </authorList>
    </citation>
    <scope>NUCLEOTIDE SEQUENCE</scope>
</reference>
<dbReference type="Pfam" id="PF01168">
    <property type="entry name" value="Ala_racemase_N"/>
    <property type="match status" value="1"/>
</dbReference>
<keyword evidence="2" id="KW-0663">Pyridoxal phosphate</keyword>
<dbReference type="HAMAP" id="MF_01201">
    <property type="entry name" value="Ala_racemase"/>
    <property type="match status" value="1"/>
</dbReference>
<dbReference type="GO" id="GO:0005829">
    <property type="term" value="C:cytosol"/>
    <property type="evidence" value="ECO:0007669"/>
    <property type="project" value="TreeGrafter"/>
</dbReference>
<keyword evidence="3" id="KW-0413">Isomerase</keyword>
<dbReference type="GO" id="GO:0030170">
    <property type="term" value="F:pyridoxal phosphate binding"/>
    <property type="evidence" value="ECO:0007669"/>
    <property type="project" value="TreeGrafter"/>
</dbReference>
<dbReference type="SUPFAM" id="SSF50621">
    <property type="entry name" value="Alanine racemase C-terminal domain-like"/>
    <property type="match status" value="1"/>
</dbReference>
<dbReference type="InterPro" id="IPR029066">
    <property type="entry name" value="PLP-binding_barrel"/>
</dbReference>